<organism evidence="2">
    <name type="scientific">Oryza glumipatula</name>
    <dbReference type="NCBI Taxonomy" id="40148"/>
    <lineage>
        <taxon>Eukaryota</taxon>
        <taxon>Viridiplantae</taxon>
        <taxon>Streptophyta</taxon>
        <taxon>Embryophyta</taxon>
        <taxon>Tracheophyta</taxon>
        <taxon>Spermatophyta</taxon>
        <taxon>Magnoliopsida</taxon>
        <taxon>Liliopsida</taxon>
        <taxon>Poales</taxon>
        <taxon>Poaceae</taxon>
        <taxon>BOP clade</taxon>
        <taxon>Oryzoideae</taxon>
        <taxon>Oryzeae</taxon>
        <taxon>Oryzinae</taxon>
        <taxon>Oryza</taxon>
    </lineage>
</organism>
<keyword evidence="3" id="KW-1185">Reference proteome</keyword>
<evidence type="ECO:0000313" key="3">
    <source>
        <dbReference type="Proteomes" id="UP000026961"/>
    </source>
</evidence>
<dbReference type="HOGENOM" id="CLU_132886_0_0_1"/>
<dbReference type="EnsemblPlants" id="OGLUM05G19730.1">
    <property type="protein sequence ID" value="OGLUM05G19730.1"/>
    <property type="gene ID" value="OGLUM05G19730"/>
</dbReference>
<feature type="region of interest" description="Disordered" evidence="1">
    <location>
        <begin position="145"/>
        <end position="169"/>
    </location>
</feature>
<dbReference type="Proteomes" id="UP000026961">
    <property type="component" value="Chromosome 5"/>
</dbReference>
<feature type="region of interest" description="Disordered" evidence="1">
    <location>
        <begin position="1"/>
        <end position="22"/>
    </location>
</feature>
<reference evidence="2" key="1">
    <citation type="submission" date="2015-04" db="UniProtKB">
        <authorList>
            <consortium name="EnsemblPlants"/>
        </authorList>
    </citation>
    <scope>IDENTIFICATION</scope>
</reference>
<dbReference type="AlphaFoldDB" id="A0A0E0A019"/>
<accession>A0A0E0A019</accession>
<protein>
    <submittedName>
        <fullName evidence="2">Uncharacterized protein</fullName>
    </submittedName>
</protein>
<sequence>MPRLLPSAKLPKTTAASIGDSGRLPPLARPLFQLDPPCGLGEVATNELRHRLDHLSGQIRRVGLRRLLSPRGLKEAATAAWAQDWREERSGDADIARYVPSSSVVTIVAHTDGGGQSWGGRAGISSICPHVAALLTPRLPPLRGLGVAKGRDQKGKRIREREEDVRPAAAPPSAVNARATLLAAAT</sequence>
<feature type="compositionally biased region" description="Basic and acidic residues" evidence="1">
    <location>
        <begin position="149"/>
        <end position="166"/>
    </location>
</feature>
<evidence type="ECO:0000256" key="1">
    <source>
        <dbReference type="SAM" id="MobiDB-lite"/>
    </source>
</evidence>
<evidence type="ECO:0000313" key="2">
    <source>
        <dbReference type="EnsemblPlants" id="OGLUM05G19730.1"/>
    </source>
</evidence>
<reference evidence="2" key="2">
    <citation type="submission" date="2018-05" db="EMBL/GenBank/DDBJ databases">
        <title>OgluRS3 (Oryza glumaepatula Reference Sequence Version 3).</title>
        <authorList>
            <person name="Zhang J."/>
            <person name="Kudrna D."/>
            <person name="Lee S."/>
            <person name="Talag J."/>
            <person name="Welchert J."/>
            <person name="Wing R.A."/>
        </authorList>
    </citation>
    <scope>NUCLEOTIDE SEQUENCE [LARGE SCALE GENOMIC DNA]</scope>
</reference>
<proteinExistence type="predicted"/>
<dbReference type="Gramene" id="OGLUM05G19730.1">
    <property type="protein sequence ID" value="OGLUM05G19730.1"/>
    <property type="gene ID" value="OGLUM05G19730"/>
</dbReference>
<name>A0A0E0A019_9ORYZ</name>